<dbReference type="OrthoDB" id="498590at2759"/>
<dbReference type="GO" id="GO:0003682">
    <property type="term" value="F:chromatin binding"/>
    <property type="evidence" value="ECO:0000318"/>
    <property type="project" value="GO_Central"/>
</dbReference>
<dbReference type="PANTHER" id="PTHR11199:SF0">
    <property type="entry name" value="LD34181P-RELATED"/>
    <property type="match status" value="1"/>
</dbReference>
<feature type="compositionally biased region" description="Polar residues" evidence="2">
    <location>
        <begin position="16"/>
        <end position="25"/>
    </location>
</feature>
<dbReference type="EMBL" id="KQ971319">
    <property type="protein sequence ID" value="EFA11375.2"/>
    <property type="molecule type" value="Genomic_DNA"/>
</dbReference>
<feature type="domain" description="Cohesin subunit SCC3/SA HEAT-repeats" evidence="3">
    <location>
        <begin position="480"/>
        <end position="716"/>
    </location>
</feature>
<evidence type="ECO:0000256" key="2">
    <source>
        <dbReference type="SAM" id="MobiDB-lite"/>
    </source>
</evidence>
<dbReference type="GO" id="GO:0007062">
    <property type="term" value="P:sister chromatid cohesion"/>
    <property type="evidence" value="ECO:0000318"/>
    <property type="project" value="GO_Central"/>
</dbReference>
<dbReference type="Proteomes" id="UP000007266">
    <property type="component" value="Linkage group 3"/>
</dbReference>
<dbReference type="Pfam" id="PF24571">
    <property type="entry name" value="HEAT_SCC3-SA"/>
    <property type="match status" value="1"/>
</dbReference>
<comment type="similarity">
    <text evidence="1">Belongs to the SCC3 family.</text>
</comment>
<dbReference type="GO" id="GO:0005634">
    <property type="term" value="C:nucleus"/>
    <property type="evidence" value="ECO:0000318"/>
    <property type="project" value="GO_Central"/>
</dbReference>
<dbReference type="GO" id="GO:0000785">
    <property type="term" value="C:chromatin"/>
    <property type="evidence" value="ECO:0000318"/>
    <property type="project" value="GO_Central"/>
</dbReference>
<evidence type="ECO:0000313" key="4">
    <source>
        <dbReference type="EMBL" id="EFA11375.2"/>
    </source>
</evidence>
<dbReference type="InParanoid" id="D6W6B4"/>
<keyword evidence="5" id="KW-1185">Reference proteome</keyword>
<dbReference type="InterPro" id="IPR056396">
    <property type="entry name" value="HEAT_SCC3-SA"/>
</dbReference>
<reference evidence="4 5" key="2">
    <citation type="journal article" date="2010" name="Nucleic Acids Res.">
        <title>BeetleBase in 2010: revisions to provide comprehensive genomic information for Tribolium castaneum.</title>
        <authorList>
            <person name="Kim H.S."/>
            <person name="Murphy T."/>
            <person name="Xia J."/>
            <person name="Caragea D."/>
            <person name="Park Y."/>
            <person name="Beeman R.W."/>
            <person name="Lorenzen M.D."/>
            <person name="Butcher S."/>
            <person name="Manak J.R."/>
            <person name="Brown S.J."/>
        </authorList>
    </citation>
    <scope>GENOME REANNOTATION</scope>
    <source>
        <strain evidence="4 5">Georgia GA2</strain>
    </source>
</reference>
<evidence type="ECO:0000256" key="1">
    <source>
        <dbReference type="ARBA" id="ARBA00005486"/>
    </source>
</evidence>
<reference evidence="4 5" key="1">
    <citation type="journal article" date="2008" name="Nature">
        <title>The genome of the model beetle and pest Tribolium castaneum.</title>
        <authorList>
            <consortium name="Tribolium Genome Sequencing Consortium"/>
            <person name="Richards S."/>
            <person name="Gibbs R.A."/>
            <person name="Weinstock G.M."/>
            <person name="Brown S.J."/>
            <person name="Denell R."/>
            <person name="Beeman R.W."/>
            <person name="Gibbs R."/>
            <person name="Beeman R.W."/>
            <person name="Brown S.J."/>
            <person name="Bucher G."/>
            <person name="Friedrich M."/>
            <person name="Grimmelikhuijzen C.J."/>
            <person name="Klingler M."/>
            <person name="Lorenzen M."/>
            <person name="Richards S."/>
            <person name="Roth S."/>
            <person name="Schroder R."/>
            <person name="Tautz D."/>
            <person name="Zdobnov E.M."/>
            <person name="Muzny D."/>
            <person name="Gibbs R.A."/>
            <person name="Weinstock G.M."/>
            <person name="Attaway T."/>
            <person name="Bell S."/>
            <person name="Buhay C.J."/>
            <person name="Chandrabose M.N."/>
            <person name="Chavez D."/>
            <person name="Clerk-Blankenburg K.P."/>
            <person name="Cree A."/>
            <person name="Dao M."/>
            <person name="Davis C."/>
            <person name="Chacko J."/>
            <person name="Dinh H."/>
            <person name="Dugan-Rocha S."/>
            <person name="Fowler G."/>
            <person name="Garner T.T."/>
            <person name="Garnes J."/>
            <person name="Gnirke A."/>
            <person name="Hawes A."/>
            <person name="Hernandez J."/>
            <person name="Hines S."/>
            <person name="Holder M."/>
            <person name="Hume J."/>
            <person name="Jhangiani S.N."/>
            <person name="Joshi V."/>
            <person name="Khan Z.M."/>
            <person name="Jackson L."/>
            <person name="Kovar C."/>
            <person name="Kowis A."/>
            <person name="Lee S."/>
            <person name="Lewis L.R."/>
            <person name="Margolis J."/>
            <person name="Morgan M."/>
            <person name="Nazareth L.V."/>
            <person name="Nguyen N."/>
            <person name="Okwuonu G."/>
            <person name="Parker D."/>
            <person name="Richards S."/>
            <person name="Ruiz S.J."/>
            <person name="Santibanez J."/>
            <person name="Savard J."/>
            <person name="Scherer S.E."/>
            <person name="Schneider B."/>
            <person name="Sodergren E."/>
            <person name="Tautz D."/>
            <person name="Vattahil S."/>
            <person name="Villasana D."/>
            <person name="White C.S."/>
            <person name="Wright R."/>
            <person name="Park Y."/>
            <person name="Beeman R.W."/>
            <person name="Lord J."/>
            <person name="Oppert B."/>
            <person name="Lorenzen M."/>
            <person name="Brown S."/>
            <person name="Wang L."/>
            <person name="Savard J."/>
            <person name="Tautz D."/>
            <person name="Richards S."/>
            <person name="Weinstock G."/>
            <person name="Gibbs R.A."/>
            <person name="Liu Y."/>
            <person name="Worley K."/>
            <person name="Weinstock G."/>
            <person name="Elsik C.G."/>
            <person name="Reese J.T."/>
            <person name="Elhaik E."/>
            <person name="Landan G."/>
            <person name="Graur D."/>
            <person name="Arensburger P."/>
            <person name="Atkinson P."/>
            <person name="Beeman R.W."/>
            <person name="Beidler J."/>
            <person name="Brown S.J."/>
            <person name="Demuth J.P."/>
            <person name="Drury D.W."/>
            <person name="Du Y.Z."/>
            <person name="Fujiwara H."/>
            <person name="Lorenzen M."/>
            <person name="Maselli V."/>
            <person name="Osanai M."/>
            <person name="Park Y."/>
            <person name="Robertson H.M."/>
            <person name="Tu Z."/>
            <person name="Wang J.J."/>
            <person name="Wang S."/>
            <person name="Richards S."/>
            <person name="Song H."/>
            <person name="Zhang L."/>
            <person name="Sodergren E."/>
            <person name="Werner D."/>
            <person name="Stanke M."/>
            <person name="Morgenstern B."/>
            <person name="Solovyev V."/>
            <person name="Kosarev P."/>
            <person name="Brown G."/>
            <person name="Chen H.C."/>
            <person name="Ermolaeva O."/>
            <person name="Hlavina W."/>
            <person name="Kapustin Y."/>
            <person name="Kiryutin B."/>
            <person name="Kitts P."/>
            <person name="Maglott D."/>
            <person name="Pruitt K."/>
            <person name="Sapojnikov V."/>
            <person name="Souvorov A."/>
            <person name="Mackey A.J."/>
            <person name="Waterhouse R.M."/>
            <person name="Wyder S."/>
            <person name="Zdobnov E.M."/>
            <person name="Zdobnov E.M."/>
            <person name="Wyder S."/>
            <person name="Kriventseva E.V."/>
            <person name="Kadowaki T."/>
            <person name="Bork P."/>
            <person name="Aranda M."/>
            <person name="Bao R."/>
            <person name="Beermann A."/>
            <person name="Berns N."/>
            <person name="Bolognesi R."/>
            <person name="Bonneton F."/>
            <person name="Bopp D."/>
            <person name="Brown S.J."/>
            <person name="Bucher G."/>
            <person name="Butts T."/>
            <person name="Chaumot A."/>
            <person name="Denell R.E."/>
            <person name="Ferrier D.E."/>
            <person name="Friedrich M."/>
            <person name="Gordon C.M."/>
            <person name="Jindra M."/>
            <person name="Klingler M."/>
            <person name="Lan Q."/>
            <person name="Lattorff H.M."/>
            <person name="Laudet V."/>
            <person name="von Levetsow C."/>
            <person name="Liu Z."/>
            <person name="Lutz R."/>
            <person name="Lynch J.A."/>
            <person name="da Fonseca R.N."/>
            <person name="Posnien N."/>
            <person name="Reuter R."/>
            <person name="Roth S."/>
            <person name="Savard J."/>
            <person name="Schinko J.B."/>
            <person name="Schmitt C."/>
            <person name="Schoppmeier M."/>
            <person name="Schroder R."/>
            <person name="Shippy T.D."/>
            <person name="Simonnet F."/>
            <person name="Marques-Souza H."/>
            <person name="Tautz D."/>
            <person name="Tomoyasu Y."/>
            <person name="Trauner J."/>
            <person name="Van der Zee M."/>
            <person name="Vervoort M."/>
            <person name="Wittkopp N."/>
            <person name="Wimmer E.A."/>
            <person name="Yang X."/>
            <person name="Jones A.K."/>
            <person name="Sattelle D.B."/>
            <person name="Ebert P.R."/>
            <person name="Nelson D."/>
            <person name="Scott J.G."/>
            <person name="Beeman R.W."/>
            <person name="Muthukrishnan S."/>
            <person name="Kramer K.J."/>
            <person name="Arakane Y."/>
            <person name="Beeman R.W."/>
            <person name="Zhu Q."/>
            <person name="Hogenkamp D."/>
            <person name="Dixit R."/>
            <person name="Oppert B."/>
            <person name="Jiang H."/>
            <person name="Zou Z."/>
            <person name="Marshall J."/>
            <person name="Elpidina E."/>
            <person name="Vinokurov K."/>
            <person name="Oppert C."/>
            <person name="Zou Z."/>
            <person name="Evans J."/>
            <person name="Lu Z."/>
            <person name="Zhao P."/>
            <person name="Sumathipala N."/>
            <person name="Altincicek B."/>
            <person name="Vilcinskas A."/>
            <person name="Williams M."/>
            <person name="Hultmark D."/>
            <person name="Hetru C."/>
            <person name="Jiang H."/>
            <person name="Grimmelikhuijzen C.J."/>
            <person name="Hauser F."/>
            <person name="Cazzamali G."/>
            <person name="Williamson M."/>
            <person name="Park Y."/>
            <person name="Li B."/>
            <person name="Tanaka Y."/>
            <person name="Predel R."/>
            <person name="Neupert S."/>
            <person name="Schachtner J."/>
            <person name="Verleyen P."/>
            <person name="Raible F."/>
            <person name="Bork P."/>
            <person name="Friedrich M."/>
            <person name="Walden K.K."/>
            <person name="Robertson H.M."/>
            <person name="Angeli S."/>
            <person name="Foret S."/>
            <person name="Bucher G."/>
            <person name="Schuetz S."/>
            <person name="Maleszka R."/>
            <person name="Wimmer E.A."/>
            <person name="Beeman R.W."/>
            <person name="Lorenzen M."/>
            <person name="Tomoyasu Y."/>
            <person name="Miller S.C."/>
            <person name="Grossmann D."/>
            <person name="Bucher G."/>
        </authorList>
    </citation>
    <scope>NUCLEOTIDE SEQUENCE [LARGE SCALE GENOMIC DNA]</scope>
    <source>
        <strain evidence="4 5">Georgia GA2</strain>
    </source>
</reference>
<organism evidence="4 5">
    <name type="scientific">Tribolium castaneum</name>
    <name type="common">Red flour beetle</name>
    <dbReference type="NCBI Taxonomy" id="7070"/>
    <lineage>
        <taxon>Eukaryota</taxon>
        <taxon>Metazoa</taxon>
        <taxon>Ecdysozoa</taxon>
        <taxon>Arthropoda</taxon>
        <taxon>Hexapoda</taxon>
        <taxon>Insecta</taxon>
        <taxon>Pterygota</taxon>
        <taxon>Neoptera</taxon>
        <taxon>Endopterygota</taxon>
        <taxon>Coleoptera</taxon>
        <taxon>Polyphaga</taxon>
        <taxon>Cucujiformia</taxon>
        <taxon>Tenebrionidae</taxon>
        <taxon>Tenebrionidae incertae sedis</taxon>
        <taxon>Tribolium</taxon>
    </lineage>
</organism>
<accession>D6W6B4</accession>
<dbReference type="PANTHER" id="PTHR11199">
    <property type="entry name" value="STROMAL ANTIGEN"/>
    <property type="match status" value="1"/>
</dbReference>
<dbReference type="InterPro" id="IPR016024">
    <property type="entry name" value="ARM-type_fold"/>
</dbReference>
<dbReference type="STRING" id="7070.D6W6B4"/>
<dbReference type="SUPFAM" id="SSF48371">
    <property type="entry name" value="ARM repeat"/>
    <property type="match status" value="1"/>
</dbReference>
<protein>
    <submittedName>
        <fullName evidence="4">Cohesin subunit SA-1-like Protein</fullName>
    </submittedName>
</protein>
<gene>
    <name evidence="4" type="primary">AUGUSTUS-3.0.2_11534</name>
    <name evidence="4" type="ORF">TcasGA2_TC011534</name>
</gene>
<name>D6W6B4_TRICA</name>
<evidence type="ECO:0000259" key="3">
    <source>
        <dbReference type="Pfam" id="PF24571"/>
    </source>
</evidence>
<proteinExistence type="inferred from homology"/>
<sequence length="990" mass="115571">MSHLMRILRADDQVRESQQSRATSTPRDNNSPNFSSPSVSTIPRDEEPMEDGDSDENWTKGTSDDADSSLCESLAEVSISSRQTAKRLKWENFWRSLKPKNTQSLYYKIMTQPEKLDSITVELIDTYKTNKKFAIFCILQLFVDLSGYKKLSIGEVYDFERGNSYNVVQRMESDLLDEELKKTGKFLFMKPTSFVKDAEHIFAQFLDHLLIQAFKSQVLFDEVFAAHVFEFVRCMCLSPVSGPCVTGLITVINLITSFLKLHQNLIALSDEIDRNSSSETISVIQRKIEDHIDFLYFVFDKHCLLSDKRGALVKIRSAQETFQWIRLYPETFILKRRCLGPLLKMTLDQHEFVRLAALKTIEKLIHCQEISDVLKQRIEMCLKFASGRIVDVSPQVAVMAIHVFTVATESYFDKITTEHKNKIIQEIYFKDVILGKAAGEFLVAYLHRPNTTGEHFLFSLVLAAFSKPEFVEQLPIFLESVFEFADELKDWPLFVQVFLNDDIRLGAKTALLKILNECVRFVLTGKFSYSRQVSQVLGRCDDEEHIQIANAIIPNFTQLLILFQAEKVSLQKLIELLSFIDYSVCRVNGLNDDFSKIFSILKEMFKATADRTLLQNITNVFAVFCEQRHYYKATLVVESLKTWIESLPEDLNQMTPDCDKTLLIQIRNKSLKASTLFSRFDLTKVLQWQDIFPVLETNFFKVLKYLVVCCKWHLIWRLRQFMRLPKDDNGSEPISPLLYNDCKEFVYECLKMFTQEKSNSDLFLVLETLCDLYTDFENELKRKREYSHFVIKITEPRSLEILFNFVVQHIINNKEMPLKERQKLLRKVINLLYLDVIPCEYFSKILRFYHTHNNEFGYLMDHIFGQLKITPPALPLIVMHTLAEIYQEILEKRQIVDLRTEETKFLKKLAKKFASVKEMRSNQDILKFIIMALNFTCRTEQHYPFLSFAKYFAKHLNEDGKSDAYEIFRKSVPKEAEKNEIFLLFAKTLK</sequence>
<dbReference type="HOGENOM" id="CLU_016113_0_0_1"/>
<dbReference type="AlphaFoldDB" id="D6W6B4"/>
<evidence type="ECO:0000313" key="5">
    <source>
        <dbReference type="Proteomes" id="UP000007266"/>
    </source>
</evidence>
<feature type="region of interest" description="Disordered" evidence="2">
    <location>
        <begin position="1"/>
        <end position="66"/>
    </location>
</feature>
<feature type="compositionally biased region" description="Low complexity" evidence="2">
    <location>
        <begin position="26"/>
        <end position="40"/>
    </location>
</feature>
<feature type="compositionally biased region" description="Acidic residues" evidence="2">
    <location>
        <begin position="47"/>
        <end position="56"/>
    </location>
</feature>
<dbReference type="GO" id="GO:0008278">
    <property type="term" value="C:cohesin complex"/>
    <property type="evidence" value="ECO:0000318"/>
    <property type="project" value="GO_Central"/>
</dbReference>
<dbReference type="KEGG" id="tca:103314888"/>
<dbReference type="InterPro" id="IPR039662">
    <property type="entry name" value="Cohesin_Scc3/SA"/>
</dbReference>